<dbReference type="SUPFAM" id="SSF51126">
    <property type="entry name" value="Pectin lyase-like"/>
    <property type="match status" value="1"/>
</dbReference>
<reference evidence="1 2" key="1">
    <citation type="submission" date="2022-11" db="EMBL/GenBank/DDBJ databases">
        <title>Brucella sp. YY2X, whole genome shotgun sequencing project.</title>
        <authorList>
            <person name="Yang Y."/>
        </authorList>
    </citation>
    <scope>NUCLEOTIDE SEQUENCE [LARGE SCALE GENOMIC DNA]</scope>
    <source>
        <strain evidence="1 2">YY2X</strain>
    </source>
</reference>
<dbReference type="Gene3D" id="2.160.20.10">
    <property type="entry name" value="Single-stranded right-handed beta-helix, Pectin lyase-like"/>
    <property type="match status" value="1"/>
</dbReference>
<protein>
    <submittedName>
        <fullName evidence="1">Uncharacterized protein</fullName>
    </submittedName>
</protein>
<dbReference type="Proteomes" id="UP001301216">
    <property type="component" value="Unassembled WGS sequence"/>
</dbReference>
<keyword evidence="2" id="KW-1185">Reference proteome</keyword>
<dbReference type="InterPro" id="IPR012334">
    <property type="entry name" value="Pectin_lyas_fold"/>
</dbReference>
<evidence type="ECO:0000313" key="1">
    <source>
        <dbReference type="EMBL" id="MCX2699289.1"/>
    </source>
</evidence>
<organism evidence="1 2">
    <name type="scientific">Ochrobactrum chromiisoli</name>
    <dbReference type="NCBI Taxonomy" id="2993941"/>
    <lineage>
        <taxon>Bacteria</taxon>
        <taxon>Pseudomonadati</taxon>
        <taxon>Pseudomonadota</taxon>
        <taxon>Alphaproteobacteria</taxon>
        <taxon>Hyphomicrobiales</taxon>
        <taxon>Brucellaceae</taxon>
        <taxon>Brucella/Ochrobactrum group</taxon>
        <taxon>Ochrobactrum</taxon>
    </lineage>
</organism>
<dbReference type="InterPro" id="IPR011050">
    <property type="entry name" value="Pectin_lyase_fold/virulence"/>
</dbReference>
<gene>
    <name evidence="1" type="ORF">OPR82_21530</name>
</gene>
<name>A0ABT3QUK0_9HYPH</name>
<proteinExistence type="predicted"/>
<dbReference type="RefSeq" id="WP_265987021.1">
    <property type="nucleotide sequence ID" value="NZ_JAPHAV010000024.1"/>
</dbReference>
<dbReference type="EMBL" id="JAPHAV010000024">
    <property type="protein sequence ID" value="MCX2699289.1"/>
    <property type="molecule type" value="Genomic_DNA"/>
</dbReference>
<sequence length="1010" mass="105439">MAVPYHTHTFELKSATKDDVVTGVRDDLSLTPASVGSAAAKEVEYFATATQGTKADNAVQPDDLSDVAISGQYDDLVGKPSLGSVSVTSYPPVPSGKILNDKGEWIEAPEMGLFNHDTLAQANADLANIPNNGGVNIVADGLNNGFYVKQGGILVKKSDATLSSLDVRVSGVSEAFSIQTEQPNLLSMDEVLFNDLSRWLTVPLPPTKQIFSRSGHPSDQQAVGVITANVGQNRTATFSISRSSFSGARFSASVRLAAADAAPDTPGGSGVNRFMIQQMNSANAEIANTRQSVAMFGAAGADGPLDFGFGDIELDPACQSIRLIFELNAIGSTAGAARNMAIQRILIANGSSWAWRPPAAVAASSLDAATGSGNGYMTPPLTASVMSKANLYEVFQPNLLTIEDIATLSGPHFTVTGSSTTPTEKVSIAGIPAFKITCDPGKSRSAIWKLPKGAFDPSLPPAVAVQFYSVDATVGGSGQVRLLKRQLNGTTEISAVRESAVLVGAGALPPDSERAATRLQQNGWDASATFVELYVDITNTGTEPRSVIVSAPIMASGDATFRGPAVSSTGGNSPVIYADPAGNDAAAGTSITPKKTIQAAIDAAAPSGTVILSGGDYSDTVLNLANAYGLKIYARNHARPVIVGGTKLTGITKSSGYTKVYQATVSSALATYLSTEQANADNSPKTWIFQRGVADPTTAIVASERHPLHRGQTHRLADICRIWNVASIAAIDSASRASWFISGTTVYFSIDGGGSAIAADIYIPSSSAISGLNGTQAVRIHGLETRFVGLPFDNAAVLDLYGVRCLGARGEGITFDETQHARIEHCEAGACGQDGFNNHTYASSPYRSNYQVSELWSHDNGDDGRSPHEYCEGSDWNSLYEYNFDRGVIVSYGAHEQANFCMTRNNGWGVTVGGEGFVASGGGTEGVDTSLITRGCIAIGNRRNFAASVDATAHHIVIDGVSIDPVTAHYSGIQGGRLEYLRCDTSGAGTVKETSGGGSVTAIAALTRVP</sequence>
<accession>A0ABT3QUK0</accession>
<comment type="caution">
    <text evidence="1">The sequence shown here is derived from an EMBL/GenBank/DDBJ whole genome shotgun (WGS) entry which is preliminary data.</text>
</comment>
<evidence type="ECO:0000313" key="2">
    <source>
        <dbReference type="Proteomes" id="UP001301216"/>
    </source>
</evidence>